<comment type="caution">
    <text evidence="4">The sequence shown here is derived from an EMBL/GenBank/DDBJ whole genome shotgun (WGS) entry which is preliminary data.</text>
</comment>
<dbReference type="CDD" id="cd04480">
    <property type="entry name" value="RPA1_DBD_A_like"/>
    <property type="match status" value="1"/>
</dbReference>
<reference evidence="4 5" key="1">
    <citation type="journal article" date="2020" name="BMC Genomics">
        <title>Intraspecific diversification of the crop wild relative Brassica cretica Lam. using demographic model selection.</title>
        <authorList>
            <person name="Kioukis A."/>
            <person name="Michalopoulou V.A."/>
            <person name="Briers L."/>
            <person name="Pirintsos S."/>
            <person name="Studholme D.J."/>
            <person name="Pavlidis P."/>
            <person name="Sarris P.F."/>
        </authorList>
    </citation>
    <scope>NUCLEOTIDE SEQUENCE [LARGE SCALE GENOMIC DNA]</scope>
    <source>
        <strain evidence="5">cv. PFS-1207/04</strain>
    </source>
</reference>
<dbReference type="SUPFAM" id="SSF50249">
    <property type="entry name" value="Nucleic acid-binding proteins"/>
    <property type="match status" value="1"/>
</dbReference>
<evidence type="ECO:0000313" key="4">
    <source>
        <dbReference type="EMBL" id="KAF3604972.1"/>
    </source>
</evidence>
<dbReference type="Pfam" id="PF02721">
    <property type="entry name" value="DUF223"/>
    <property type="match status" value="1"/>
</dbReference>
<dbReference type="Proteomes" id="UP000266723">
    <property type="component" value="Unassembled WGS sequence"/>
</dbReference>
<sequence length="394" mass="44485">MSSSHALVSEQPLHHSTFADLQLKISSQSIVARLLQYWDSPNIDNPSESMGITLLFLDEKGSMINRFIPANQAGDYRSSLQEGDIFEVANFEVERCPHMYKVKEHTFVIRFIAQTTFVKFISKDVVGQIQSVKGYGLTNPQVISPLLISFFIEPGYSPLRHGGHDGQPNKNWRLRTTVGEEFPSSHDKTWINDQQVSSIGDLNMFLSNTTDQTENLLPHMPWVLKRVVTSDGRLILREEKVRHHEYFRAHRSNGRLTLHLVPLDDDVFELPQEPSHYPPDDVDEHDHECDGDDVDYHYEVRDDLDDLADNVDKNVIITIRDDEDGVVRNYDDVKDNVHGGSDEEYRKATLSAVLEETAVESGGMVGGGGGSPRGKCLKSCFVGIRAQEIRPVLS</sequence>
<organism evidence="4 5">
    <name type="scientific">Brassica cretica</name>
    <name type="common">Mustard</name>
    <dbReference type="NCBI Taxonomy" id="69181"/>
    <lineage>
        <taxon>Eukaryota</taxon>
        <taxon>Viridiplantae</taxon>
        <taxon>Streptophyta</taxon>
        <taxon>Embryophyta</taxon>
        <taxon>Tracheophyta</taxon>
        <taxon>Spermatophyta</taxon>
        <taxon>Magnoliopsida</taxon>
        <taxon>eudicotyledons</taxon>
        <taxon>Gunneridae</taxon>
        <taxon>Pentapetalae</taxon>
        <taxon>rosids</taxon>
        <taxon>malvids</taxon>
        <taxon>Brassicales</taxon>
        <taxon>Brassicaceae</taxon>
        <taxon>Brassiceae</taxon>
        <taxon>Brassica</taxon>
    </lineage>
</organism>
<dbReference type="EMBL" id="QGKV02000297">
    <property type="protein sequence ID" value="KAF3604972.1"/>
    <property type="molecule type" value="Genomic_DNA"/>
</dbReference>
<gene>
    <name evidence="4" type="ORF">DY000_02046147</name>
</gene>
<evidence type="ECO:0008006" key="6">
    <source>
        <dbReference type="Google" id="ProtNLM"/>
    </source>
</evidence>
<dbReference type="InterPro" id="IPR012340">
    <property type="entry name" value="NA-bd_OB-fold"/>
</dbReference>
<dbReference type="PANTHER" id="PTHR33155">
    <property type="entry name" value="FANTASTIC FOUR-LIKE PROTEIN (DUF3049)"/>
    <property type="match status" value="1"/>
</dbReference>
<proteinExistence type="inferred from homology"/>
<protein>
    <recommendedName>
        <fullName evidence="6">DUF223 domain-containing protein</fullName>
    </recommendedName>
</protein>
<dbReference type="PANTHER" id="PTHR33155:SF17">
    <property type="entry name" value="F2E2.18-RELATED"/>
    <property type="match status" value="1"/>
</dbReference>
<evidence type="ECO:0000256" key="1">
    <source>
        <dbReference type="ARBA" id="ARBA00008690"/>
    </source>
</evidence>
<dbReference type="InterPro" id="IPR021410">
    <property type="entry name" value="FAF"/>
</dbReference>
<dbReference type="Pfam" id="PF11250">
    <property type="entry name" value="FAF"/>
    <property type="match status" value="1"/>
</dbReference>
<keyword evidence="5" id="KW-1185">Reference proteome</keyword>
<evidence type="ECO:0000313" key="5">
    <source>
        <dbReference type="Proteomes" id="UP000266723"/>
    </source>
</evidence>
<evidence type="ECO:0000259" key="3">
    <source>
        <dbReference type="Pfam" id="PF11250"/>
    </source>
</evidence>
<evidence type="ECO:0000259" key="2">
    <source>
        <dbReference type="Pfam" id="PF02721"/>
    </source>
</evidence>
<feature type="domain" description="FAF" evidence="3">
    <location>
        <begin position="221"/>
        <end position="260"/>
    </location>
</feature>
<name>A0ABQ7EN78_BRACR</name>
<accession>A0ABQ7EN78</accession>
<dbReference type="InterPro" id="IPR003871">
    <property type="entry name" value="RFA1B/D_OB_1st"/>
</dbReference>
<comment type="similarity">
    <text evidence="1">Belongs to the fantastic four family.</text>
</comment>
<dbReference type="Gene3D" id="2.40.50.140">
    <property type="entry name" value="Nucleic acid-binding proteins"/>
    <property type="match status" value="1"/>
</dbReference>
<feature type="domain" description="Replication protein A 70 kDa DNA-binding subunit B/D first OB fold" evidence="2">
    <location>
        <begin position="17"/>
        <end position="118"/>
    </location>
</feature>
<dbReference type="InterPro" id="IPR046431">
    <property type="entry name" value="FAF_dom"/>
</dbReference>